<reference evidence="3 4" key="1">
    <citation type="submission" date="2020-10" db="EMBL/GenBank/DDBJ databases">
        <title>Complete genome sequence of Paludibaculum fermentans P105T, a facultatively anaerobic acidobacterium capable of dissimilatory Fe(III) reduction.</title>
        <authorList>
            <person name="Dedysh S.N."/>
            <person name="Beletsky A.V."/>
            <person name="Kulichevskaya I.S."/>
            <person name="Mardanov A.V."/>
            <person name="Ravin N.V."/>
        </authorList>
    </citation>
    <scope>NUCLEOTIDE SEQUENCE [LARGE SCALE GENOMIC DNA]</scope>
    <source>
        <strain evidence="3 4">P105</strain>
    </source>
</reference>
<dbReference type="RefSeq" id="WP_194447530.1">
    <property type="nucleotide sequence ID" value="NZ_CP063849.1"/>
</dbReference>
<evidence type="ECO:0000313" key="3">
    <source>
        <dbReference type="EMBL" id="QOY85860.1"/>
    </source>
</evidence>
<dbReference type="Proteomes" id="UP000593892">
    <property type="component" value="Chromosome"/>
</dbReference>
<protein>
    <submittedName>
        <fullName evidence="3">PEP-CTERM sorting domain-containing protein</fullName>
    </submittedName>
</protein>
<dbReference type="PROSITE" id="PS00430">
    <property type="entry name" value="TONB_DEPENDENT_REC_1"/>
    <property type="match status" value="1"/>
</dbReference>
<evidence type="ECO:0000259" key="2">
    <source>
        <dbReference type="Pfam" id="PF07589"/>
    </source>
</evidence>
<keyword evidence="1" id="KW-0732">Signal</keyword>
<gene>
    <name evidence="3" type="ORF">IRI77_23970</name>
</gene>
<feature type="domain" description="Ice-binding protein C-terminal" evidence="2">
    <location>
        <begin position="184"/>
        <end position="211"/>
    </location>
</feature>
<dbReference type="NCBIfam" id="TIGR02595">
    <property type="entry name" value="PEP_CTERM"/>
    <property type="match status" value="1"/>
</dbReference>
<sequence>MYQLKFLYKLAALGVLCAASTLSSQAAALVLTTSFDNGSPTSPTPAGSTVGSPDTFSVTGKDVFYLGGIANDPGNPCFLAGASSATCLQMPTYQGINPTLTSAHAFGPGDYIVQIEMAGGAANALVLAELGAPQMITVVANTQFTTYQFTHTVPVGVLTHLTITGNNEFLINSIKVAALTGASPVPEPSSWSMMLLAGMGLGGVGLYRRRRVVAATPEQGDR</sequence>
<dbReference type="AlphaFoldDB" id="A0A7S7NLN5"/>
<dbReference type="KEGG" id="pfer:IRI77_23970"/>
<accession>A0A7S7NLN5</accession>
<proteinExistence type="predicted"/>
<dbReference type="InterPro" id="IPR013424">
    <property type="entry name" value="Ice-binding_C"/>
</dbReference>
<feature type="chain" id="PRO_5032481426" evidence="1">
    <location>
        <begin position="27"/>
        <end position="222"/>
    </location>
</feature>
<organism evidence="3 4">
    <name type="scientific">Paludibaculum fermentans</name>
    <dbReference type="NCBI Taxonomy" id="1473598"/>
    <lineage>
        <taxon>Bacteria</taxon>
        <taxon>Pseudomonadati</taxon>
        <taxon>Acidobacteriota</taxon>
        <taxon>Terriglobia</taxon>
        <taxon>Bryobacterales</taxon>
        <taxon>Bryobacteraceae</taxon>
        <taxon>Paludibaculum</taxon>
    </lineage>
</organism>
<dbReference type="Pfam" id="PF07589">
    <property type="entry name" value="PEP-CTERM"/>
    <property type="match status" value="1"/>
</dbReference>
<evidence type="ECO:0000256" key="1">
    <source>
        <dbReference type="SAM" id="SignalP"/>
    </source>
</evidence>
<dbReference type="EMBL" id="CP063849">
    <property type="protein sequence ID" value="QOY85860.1"/>
    <property type="molecule type" value="Genomic_DNA"/>
</dbReference>
<evidence type="ECO:0000313" key="4">
    <source>
        <dbReference type="Proteomes" id="UP000593892"/>
    </source>
</evidence>
<dbReference type="InterPro" id="IPR010916">
    <property type="entry name" value="TonB_box_CS"/>
</dbReference>
<feature type="signal peptide" evidence="1">
    <location>
        <begin position="1"/>
        <end position="26"/>
    </location>
</feature>
<keyword evidence="4" id="KW-1185">Reference proteome</keyword>
<name>A0A7S7NLN5_PALFE</name>